<dbReference type="AlphaFoldDB" id="A0A837I0B4"/>
<name>A0A837I0B4_9BACT</name>
<comment type="caution">
    <text evidence="1">The sequence shown here is derived from an EMBL/GenBank/DDBJ whole genome shotgun (WGS) entry which is preliminary data.</text>
</comment>
<evidence type="ECO:0000313" key="2">
    <source>
        <dbReference type="Proteomes" id="UP000033996"/>
    </source>
</evidence>
<protein>
    <submittedName>
        <fullName evidence="1">Uncharacterized protein</fullName>
    </submittedName>
</protein>
<gene>
    <name evidence="1" type="ORF">UT35_C0002G0020</name>
</gene>
<accession>A0A837I0B4</accession>
<evidence type="ECO:0000313" key="1">
    <source>
        <dbReference type="EMBL" id="KKR09570.1"/>
    </source>
</evidence>
<sequence length="143" mass="16666">MKTNMKFNNKENTKILLANTEWIPPEKLLNEVKSERMINGLIEMAKPELKSKTVGDAECLAYIMPQTGRVPLNHKWVNIYLYLAGNILQRWKIEVPKELKVVLGEDEITRMNKMKRWIYDKRGGEEKNPLLSALKDVFFSNTT</sequence>
<dbReference type="EMBL" id="LBWL01000002">
    <property type="protein sequence ID" value="KKR09570.1"/>
    <property type="molecule type" value="Genomic_DNA"/>
</dbReference>
<organism evidence="1 2">
    <name type="scientific">Candidatus Yanofskybacteria bacterium GW2011_GWD1_39_16</name>
    <dbReference type="NCBI Taxonomy" id="1619030"/>
    <lineage>
        <taxon>Bacteria</taxon>
        <taxon>Candidatus Yanofskyibacteriota</taxon>
    </lineage>
</organism>
<proteinExistence type="predicted"/>
<dbReference type="Proteomes" id="UP000033996">
    <property type="component" value="Unassembled WGS sequence"/>
</dbReference>
<reference evidence="1 2" key="1">
    <citation type="journal article" date="2015" name="Nature">
        <title>rRNA introns, odd ribosomes, and small enigmatic genomes across a large radiation of phyla.</title>
        <authorList>
            <person name="Brown C.T."/>
            <person name="Hug L.A."/>
            <person name="Thomas B.C."/>
            <person name="Sharon I."/>
            <person name="Castelle C.J."/>
            <person name="Singh A."/>
            <person name="Wilkins M.J."/>
            <person name="Williams K.H."/>
            <person name="Banfield J.F."/>
        </authorList>
    </citation>
    <scope>NUCLEOTIDE SEQUENCE [LARGE SCALE GENOMIC DNA]</scope>
</reference>